<sequence>FIFTCIIGDASHPIALIQACDVAVQNKPLKDRHLGFWWVRAQPRHKSEFVFVDSIIRGALLIEDGSWPGNFLLVYSINTDMLLCMQKLHHNIAI</sequence>
<gene>
    <name evidence="1" type="ORF">BJ212DRAFT_1273871</name>
</gene>
<dbReference type="Proteomes" id="UP000807769">
    <property type="component" value="Unassembled WGS sequence"/>
</dbReference>
<protein>
    <submittedName>
        <fullName evidence="1">Uncharacterized protein</fullName>
    </submittedName>
</protein>
<keyword evidence="2" id="KW-1185">Reference proteome</keyword>
<organism evidence="1 2">
    <name type="scientific">Suillus subaureus</name>
    <dbReference type="NCBI Taxonomy" id="48587"/>
    <lineage>
        <taxon>Eukaryota</taxon>
        <taxon>Fungi</taxon>
        <taxon>Dikarya</taxon>
        <taxon>Basidiomycota</taxon>
        <taxon>Agaricomycotina</taxon>
        <taxon>Agaricomycetes</taxon>
        <taxon>Agaricomycetidae</taxon>
        <taxon>Boletales</taxon>
        <taxon>Suillineae</taxon>
        <taxon>Suillaceae</taxon>
        <taxon>Suillus</taxon>
    </lineage>
</organism>
<dbReference type="OrthoDB" id="3239511at2759"/>
<dbReference type="AlphaFoldDB" id="A0A9P7E8T7"/>
<evidence type="ECO:0000313" key="1">
    <source>
        <dbReference type="EMBL" id="KAG1814601.1"/>
    </source>
</evidence>
<proteinExistence type="predicted"/>
<dbReference type="GeneID" id="64625138"/>
<feature type="non-terminal residue" evidence="1">
    <location>
        <position position="1"/>
    </location>
</feature>
<evidence type="ECO:0000313" key="2">
    <source>
        <dbReference type="Proteomes" id="UP000807769"/>
    </source>
</evidence>
<reference evidence="1" key="1">
    <citation type="journal article" date="2020" name="New Phytol.">
        <title>Comparative genomics reveals dynamic genome evolution in host specialist ectomycorrhizal fungi.</title>
        <authorList>
            <person name="Lofgren L.A."/>
            <person name="Nguyen N.H."/>
            <person name="Vilgalys R."/>
            <person name="Ruytinx J."/>
            <person name="Liao H.L."/>
            <person name="Branco S."/>
            <person name="Kuo A."/>
            <person name="LaButti K."/>
            <person name="Lipzen A."/>
            <person name="Andreopoulos W."/>
            <person name="Pangilinan J."/>
            <person name="Riley R."/>
            <person name="Hundley H."/>
            <person name="Na H."/>
            <person name="Barry K."/>
            <person name="Grigoriev I.V."/>
            <person name="Stajich J.E."/>
            <person name="Kennedy P.G."/>
        </authorList>
    </citation>
    <scope>NUCLEOTIDE SEQUENCE</scope>
    <source>
        <strain evidence="1">MN1</strain>
    </source>
</reference>
<name>A0A9P7E8T7_9AGAM</name>
<dbReference type="EMBL" id="JABBWG010000020">
    <property type="protein sequence ID" value="KAG1814601.1"/>
    <property type="molecule type" value="Genomic_DNA"/>
</dbReference>
<accession>A0A9P7E8T7</accession>
<comment type="caution">
    <text evidence="1">The sequence shown here is derived from an EMBL/GenBank/DDBJ whole genome shotgun (WGS) entry which is preliminary data.</text>
</comment>
<dbReference type="RefSeq" id="XP_041191937.1">
    <property type="nucleotide sequence ID" value="XM_041331121.1"/>
</dbReference>